<evidence type="ECO:0000256" key="1">
    <source>
        <dbReference type="ARBA" id="ARBA00004571"/>
    </source>
</evidence>
<keyword evidence="6 8" id="KW-0472">Membrane</keyword>
<evidence type="ECO:0000256" key="9">
    <source>
        <dbReference type="RuleBase" id="RU003357"/>
    </source>
</evidence>
<evidence type="ECO:0000256" key="6">
    <source>
        <dbReference type="ARBA" id="ARBA00023136"/>
    </source>
</evidence>
<dbReference type="Pfam" id="PF00593">
    <property type="entry name" value="TonB_dep_Rec_b-barrel"/>
    <property type="match status" value="1"/>
</dbReference>
<dbReference type="SUPFAM" id="SSF56935">
    <property type="entry name" value="Porins"/>
    <property type="match status" value="1"/>
</dbReference>
<dbReference type="InterPro" id="IPR039426">
    <property type="entry name" value="TonB-dep_rcpt-like"/>
</dbReference>
<comment type="subcellular location">
    <subcellularLocation>
        <location evidence="1 8">Cell outer membrane</location>
        <topology evidence="1 8">Multi-pass membrane protein</topology>
    </subcellularLocation>
</comment>
<evidence type="ECO:0000256" key="10">
    <source>
        <dbReference type="SAM" id="SignalP"/>
    </source>
</evidence>
<keyword evidence="3 8" id="KW-1134">Transmembrane beta strand</keyword>
<keyword evidence="10" id="KW-0732">Signal</keyword>
<name>A0A1H8ZYP5_9GAMM</name>
<keyword evidence="7 8" id="KW-0998">Cell outer membrane</keyword>
<evidence type="ECO:0000256" key="4">
    <source>
        <dbReference type="ARBA" id="ARBA00022692"/>
    </source>
</evidence>
<evidence type="ECO:0000259" key="11">
    <source>
        <dbReference type="Pfam" id="PF00593"/>
    </source>
</evidence>
<dbReference type="GO" id="GO:0015344">
    <property type="term" value="F:siderophore uptake transmembrane transporter activity"/>
    <property type="evidence" value="ECO:0007669"/>
    <property type="project" value="TreeGrafter"/>
</dbReference>
<dbReference type="Gene3D" id="2.40.170.20">
    <property type="entry name" value="TonB-dependent receptor, beta-barrel domain"/>
    <property type="match status" value="1"/>
</dbReference>
<sequence length="677" mass="73236">MSTTFELRAGRAACTFVLTPLALAAALYASRGVAAERDALEEVIVSSPRMSEPLQLNLDAKAPQQPVPANDGASYLKNVPGFSMIRKGGTDGDPVLRGLAGSRLNLLVDGAELLGGCGMRMDPPTAYVFPEAYDLVTVIKGPQTVRYGNGNLAGVVSFERDPQRQRERGLHADASLLAGSWQRLDSHLDLRAAGEQFYGEAIASYADAEDYQDGAGRRVHSAYTRKNATGLAGWQGGSGDRIELSAVSSSAEAAYADRSMDGVKFDRIGYNLRYEREQLGPLRKLKAQLYYTDIDHVMDNFSLRTRTAMMYMVGNPKRETQGFRLSSDLPLGEATLLNLGLDHQQNIHSLRKYSAGTQAGIGSYAWGRDMDAHISGAYAELRQTLSPQSRLLAGARYDAYLGKRSVNAYGGVDAQRSDSLKSGFLRYEQQLAQRPVLAYLGLGHAERPLDYWEATTYAGLLPTAQLAPEKLTQLDTGALWRGERLRASLSAFYGRVDDYLLTASTALGASCAAGLSSCAYNVDVTRWGGEADLAWALSSGLNARGALAYVHAQDQTQHNALAQTPPLDGRVGLDYRHGPYSIAGTWRLVAAQHRVQPGYGNVVGQDLGQTAGFTTLALNLAWQPTPKLLASAGVDNVLDRAYAEHLSRGGSAVAGYPTASRVYEPGRFFWARLKLGF</sequence>
<comment type="similarity">
    <text evidence="8 9">Belongs to the TonB-dependent receptor family.</text>
</comment>
<reference evidence="13 14" key="1">
    <citation type="submission" date="2016-10" db="EMBL/GenBank/DDBJ databases">
        <authorList>
            <person name="de Groot N.N."/>
        </authorList>
    </citation>
    <scope>NUCLEOTIDE SEQUENCE [LARGE SCALE GENOMIC DNA]</scope>
    <source>
        <strain evidence="13 14">DSM 25927</strain>
    </source>
</reference>
<organism evidence="13 14">
    <name type="scientific">Solimonas aquatica</name>
    <dbReference type="NCBI Taxonomy" id="489703"/>
    <lineage>
        <taxon>Bacteria</taxon>
        <taxon>Pseudomonadati</taxon>
        <taxon>Pseudomonadota</taxon>
        <taxon>Gammaproteobacteria</taxon>
        <taxon>Nevskiales</taxon>
        <taxon>Nevskiaceae</taxon>
        <taxon>Solimonas</taxon>
    </lineage>
</organism>
<keyword evidence="5 9" id="KW-0798">TonB box</keyword>
<feature type="chain" id="PRO_5011720850" evidence="10">
    <location>
        <begin position="25"/>
        <end position="677"/>
    </location>
</feature>
<keyword evidence="14" id="KW-1185">Reference proteome</keyword>
<dbReference type="Proteomes" id="UP000199233">
    <property type="component" value="Unassembled WGS sequence"/>
</dbReference>
<gene>
    <name evidence="13" type="ORF">SAMN04488038_101205</name>
</gene>
<evidence type="ECO:0000256" key="3">
    <source>
        <dbReference type="ARBA" id="ARBA00022452"/>
    </source>
</evidence>
<dbReference type="Gene3D" id="2.170.130.10">
    <property type="entry name" value="TonB-dependent receptor, plug domain"/>
    <property type="match status" value="1"/>
</dbReference>
<evidence type="ECO:0000313" key="13">
    <source>
        <dbReference type="EMBL" id="SEP69371.1"/>
    </source>
</evidence>
<feature type="domain" description="TonB-dependent receptor plug" evidence="12">
    <location>
        <begin position="68"/>
        <end position="155"/>
    </location>
</feature>
<evidence type="ECO:0000256" key="2">
    <source>
        <dbReference type="ARBA" id="ARBA00022448"/>
    </source>
</evidence>
<dbReference type="OrthoDB" id="5332150at2"/>
<keyword evidence="4 8" id="KW-0812">Transmembrane</keyword>
<dbReference type="RefSeq" id="WP_093280819.1">
    <property type="nucleotide sequence ID" value="NZ_FOFS01000001.1"/>
</dbReference>
<dbReference type="GO" id="GO:0009279">
    <property type="term" value="C:cell outer membrane"/>
    <property type="evidence" value="ECO:0007669"/>
    <property type="project" value="UniProtKB-SubCell"/>
</dbReference>
<dbReference type="PANTHER" id="PTHR30069:SF49">
    <property type="entry name" value="OUTER MEMBRANE PROTEIN C"/>
    <property type="match status" value="1"/>
</dbReference>
<dbReference type="PANTHER" id="PTHR30069">
    <property type="entry name" value="TONB-DEPENDENT OUTER MEMBRANE RECEPTOR"/>
    <property type="match status" value="1"/>
</dbReference>
<evidence type="ECO:0000259" key="12">
    <source>
        <dbReference type="Pfam" id="PF07715"/>
    </source>
</evidence>
<evidence type="ECO:0000256" key="8">
    <source>
        <dbReference type="PROSITE-ProRule" id="PRU01360"/>
    </source>
</evidence>
<protein>
    <submittedName>
        <fullName evidence="13">Iron complex outermembrane recepter protein</fullName>
    </submittedName>
</protein>
<evidence type="ECO:0000256" key="5">
    <source>
        <dbReference type="ARBA" id="ARBA00023077"/>
    </source>
</evidence>
<dbReference type="InterPro" id="IPR012910">
    <property type="entry name" value="Plug_dom"/>
</dbReference>
<accession>A0A1H8ZYP5</accession>
<dbReference type="Pfam" id="PF07715">
    <property type="entry name" value="Plug"/>
    <property type="match status" value="1"/>
</dbReference>
<dbReference type="InterPro" id="IPR036942">
    <property type="entry name" value="Beta-barrel_TonB_sf"/>
</dbReference>
<dbReference type="STRING" id="489703.SAMN04488038_101205"/>
<dbReference type="InterPro" id="IPR010100">
    <property type="entry name" value="TonB-dep_Cu_rcpt"/>
</dbReference>
<dbReference type="InterPro" id="IPR037066">
    <property type="entry name" value="Plug_dom_sf"/>
</dbReference>
<dbReference type="InterPro" id="IPR000531">
    <property type="entry name" value="Beta-barrel_TonB"/>
</dbReference>
<dbReference type="NCBIfam" id="TIGR01778">
    <property type="entry name" value="TonB-copper"/>
    <property type="match status" value="1"/>
</dbReference>
<proteinExistence type="inferred from homology"/>
<dbReference type="PROSITE" id="PS52016">
    <property type="entry name" value="TONB_DEPENDENT_REC_3"/>
    <property type="match status" value="1"/>
</dbReference>
<evidence type="ECO:0000256" key="7">
    <source>
        <dbReference type="ARBA" id="ARBA00023237"/>
    </source>
</evidence>
<keyword evidence="2 8" id="KW-0813">Transport</keyword>
<dbReference type="GO" id="GO:0044718">
    <property type="term" value="P:siderophore transmembrane transport"/>
    <property type="evidence" value="ECO:0007669"/>
    <property type="project" value="TreeGrafter"/>
</dbReference>
<evidence type="ECO:0000313" key="14">
    <source>
        <dbReference type="Proteomes" id="UP000199233"/>
    </source>
</evidence>
<feature type="signal peptide" evidence="10">
    <location>
        <begin position="1"/>
        <end position="24"/>
    </location>
</feature>
<dbReference type="CDD" id="cd01347">
    <property type="entry name" value="ligand_gated_channel"/>
    <property type="match status" value="1"/>
</dbReference>
<feature type="domain" description="TonB-dependent receptor-like beta-barrel" evidence="11">
    <location>
        <begin position="210"/>
        <end position="637"/>
    </location>
</feature>
<dbReference type="EMBL" id="FOFS01000001">
    <property type="protein sequence ID" value="SEP69371.1"/>
    <property type="molecule type" value="Genomic_DNA"/>
</dbReference>
<dbReference type="AlphaFoldDB" id="A0A1H8ZYP5"/>